<name>A0A914NXN6_9BILA</name>
<evidence type="ECO:0000313" key="2">
    <source>
        <dbReference type="WBParaSite" id="PDA_v2.g10214.t1"/>
    </source>
</evidence>
<dbReference type="Proteomes" id="UP000887578">
    <property type="component" value="Unplaced"/>
</dbReference>
<dbReference type="AlphaFoldDB" id="A0A914NXN6"/>
<protein>
    <submittedName>
        <fullName evidence="2">Uncharacterized protein</fullName>
    </submittedName>
</protein>
<proteinExistence type="predicted"/>
<organism evidence="1 2">
    <name type="scientific">Panagrolaimus davidi</name>
    <dbReference type="NCBI Taxonomy" id="227884"/>
    <lineage>
        <taxon>Eukaryota</taxon>
        <taxon>Metazoa</taxon>
        <taxon>Ecdysozoa</taxon>
        <taxon>Nematoda</taxon>
        <taxon>Chromadorea</taxon>
        <taxon>Rhabditida</taxon>
        <taxon>Tylenchina</taxon>
        <taxon>Panagrolaimomorpha</taxon>
        <taxon>Panagrolaimoidea</taxon>
        <taxon>Panagrolaimidae</taxon>
        <taxon>Panagrolaimus</taxon>
    </lineage>
</organism>
<keyword evidence="1" id="KW-1185">Reference proteome</keyword>
<sequence>MKNNEFTEVRLDFGIPLSDGYKIRLNSIVDEILATQNHDYSVPWIGFDGMDDEKYDQLELIVYGPQEL</sequence>
<reference evidence="2" key="1">
    <citation type="submission" date="2022-11" db="UniProtKB">
        <authorList>
            <consortium name="WormBaseParasite"/>
        </authorList>
    </citation>
    <scope>IDENTIFICATION</scope>
</reference>
<accession>A0A914NXN6</accession>
<evidence type="ECO:0000313" key="1">
    <source>
        <dbReference type="Proteomes" id="UP000887578"/>
    </source>
</evidence>
<dbReference type="WBParaSite" id="PDA_v2.g10214.t1">
    <property type="protein sequence ID" value="PDA_v2.g10214.t1"/>
    <property type="gene ID" value="PDA_v2.g10214"/>
</dbReference>